<name>A0ABY5SHX1_9BACL</name>
<evidence type="ECO:0000313" key="2">
    <source>
        <dbReference type="Proteomes" id="UP001057877"/>
    </source>
</evidence>
<evidence type="ECO:0000313" key="1">
    <source>
        <dbReference type="EMBL" id="UVI32085.1"/>
    </source>
</evidence>
<proteinExistence type="predicted"/>
<organism evidence="1 2">
    <name type="scientific">Paenibacillus spongiae</name>
    <dbReference type="NCBI Taxonomy" id="2909671"/>
    <lineage>
        <taxon>Bacteria</taxon>
        <taxon>Bacillati</taxon>
        <taxon>Bacillota</taxon>
        <taxon>Bacilli</taxon>
        <taxon>Bacillales</taxon>
        <taxon>Paenibacillaceae</taxon>
        <taxon>Paenibacillus</taxon>
    </lineage>
</organism>
<evidence type="ECO:0008006" key="3">
    <source>
        <dbReference type="Google" id="ProtNLM"/>
    </source>
</evidence>
<gene>
    <name evidence="1" type="ORF">L1F29_09810</name>
</gene>
<protein>
    <recommendedName>
        <fullName evidence="3">HK97 gp10 family phage protein</fullName>
    </recommendedName>
</protein>
<dbReference type="EMBL" id="CP091430">
    <property type="protein sequence ID" value="UVI32085.1"/>
    <property type="molecule type" value="Genomic_DNA"/>
</dbReference>
<dbReference type="Proteomes" id="UP001057877">
    <property type="component" value="Chromosome"/>
</dbReference>
<sequence>MSFKVDGLDEFEKQLKKAIRKSGKLYKDLQYEVGKQHLTDAAQVLKSEGHEDSGQLIDSYERKPHDGKKEWALFVDGDTIEVGTKVFYANMLNDGHKLVKIKRGISKTGRATKRKKTVGYVPGIHYNEKALNRTKEVIPKMVEDFIKKIGKEAGFDVEK</sequence>
<keyword evidence="2" id="KW-1185">Reference proteome</keyword>
<dbReference type="RefSeq" id="WP_258388145.1">
    <property type="nucleotide sequence ID" value="NZ_CP091430.1"/>
</dbReference>
<accession>A0ABY5SHX1</accession>
<reference evidence="1" key="1">
    <citation type="submission" date="2022-01" db="EMBL/GenBank/DDBJ databases">
        <title>Paenibacillus spongiae sp. nov., isolated from marine sponge.</title>
        <authorList>
            <person name="Li Z."/>
            <person name="Zhang M."/>
        </authorList>
    </citation>
    <scope>NUCLEOTIDE SEQUENCE</scope>
    <source>
        <strain evidence="1">PHS-Z3</strain>
    </source>
</reference>